<dbReference type="PANTHER" id="PTHR36432">
    <property type="match status" value="1"/>
</dbReference>
<protein>
    <recommendedName>
        <fullName evidence="1">SpoVT-AbrB domain-containing protein</fullName>
    </recommendedName>
</protein>
<proteinExistence type="predicted"/>
<organism evidence="2 3">
    <name type="scientific">Saccharococcus caldoxylosilyticus</name>
    <dbReference type="NCBI Taxonomy" id="81408"/>
    <lineage>
        <taxon>Bacteria</taxon>
        <taxon>Bacillati</taxon>
        <taxon>Bacillota</taxon>
        <taxon>Bacilli</taxon>
        <taxon>Bacillales</taxon>
        <taxon>Anoxybacillaceae</taxon>
        <taxon>Saccharococcus</taxon>
    </lineage>
</organism>
<dbReference type="RefSeq" id="WP_029760735.1">
    <property type="nucleotide sequence ID" value="NZ_LQYS01000114.1"/>
</dbReference>
<dbReference type="Gene3D" id="2.10.260.10">
    <property type="match status" value="1"/>
</dbReference>
<comment type="caution">
    <text evidence="2">The sequence shown here is derived from an EMBL/GenBank/DDBJ whole genome shotgun (WGS) entry which is preliminary data.</text>
</comment>
<evidence type="ECO:0000259" key="1">
    <source>
        <dbReference type="SMART" id="SM00966"/>
    </source>
</evidence>
<dbReference type="GO" id="GO:0003677">
    <property type="term" value="F:DNA binding"/>
    <property type="evidence" value="ECO:0007669"/>
    <property type="project" value="InterPro"/>
</dbReference>
<dbReference type="PANTHER" id="PTHR36432:SF4">
    <property type="entry name" value="TRANSITION STATE REGULATOR ABH-RELATED"/>
    <property type="match status" value="1"/>
</dbReference>
<sequence length="90" mass="10050">MRPLGIVRKIDQLGRIVIPMEVRRVHGWETGTPIEMFATEKGLVLREYGAEQKKHAVIEGLKALADMVDDDTALAIIGDIMEYVKGETKS</sequence>
<feature type="domain" description="SpoVT-AbrB" evidence="1">
    <location>
        <begin position="8"/>
        <end position="51"/>
    </location>
</feature>
<dbReference type="PATRIC" id="fig|81408.3.peg.976"/>
<dbReference type="InterPro" id="IPR037914">
    <property type="entry name" value="SpoVT-AbrB_sf"/>
</dbReference>
<evidence type="ECO:0000313" key="3">
    <source>
        <dbReference type="Proteomes" id="UP000075455"/>
    </source>
</evidence>
<dbReference type="Proteomes" id="UP000075455">
    <property type="component" value="Unassembled WGS sequence"/>
</dbReference>
<reference evidence="2 3" key="1">
    <citation type="submission" date="2016-01" db="EMBL/GenBank/DDBJ databases">
        <title>Draft Genome Sequences of Seven Thermophilic Sporeformers Isolated from Foods.</title>
        <authorList>
            <person name="Berendsen E.M."/>
            <person name="Wells-Bennik M.H."/>
            <person name="Krawcyk A.O."/>
            <person name="De Jong A."/>
            <person name="Holsappel S."/>
            <person name="Eijlander R.T."/>
            <person name="Kuipers O.P."/>
        </authorList>
    </citation>
    <scope>NUCLEOTIDE SEQUENCE [LARGE SCALE GENOMIC DNA]</scope>
    <source>
        <strain evidence="2 3">B4119</strain>
    </source>
</reference>
<gene>
    <name evidence="2" type="ORF">B4119_3430</name>
</gene>
<name>A0A150L6J5_9BACL</name>
<dbReference type="STRING" id="81408.B4119_3430"/>
<dbReference type="InterPro" id="IPR007159">
    <property type="entry name" value="SpoVT-AbrB_dom"/>
</dbReference>
<accession>A0A150L6J5</accession>
<dbReference type="SUPFAM" id="SSF89447">
    <property type="entry name" value="AbrB/MazE/MraZ-like"/>
    <property type="match status" value="1"/>
</dbReference>
<dbReference type="AlphaFoldDB" id="A0A150L6J5"/>
<dbReference type="GeneID" id="87623487"/>
<dbReference type="InterPro" id="IPR052731">
    <property type="entry name" value="B_subtilis_Trans_State_Reg"/>
</dbReference>
<evidence type="ECO:0000313" key="2">
    <source>
        <dbReference type="EMBL" id="KYD07679.1"/>
    </source>
</evidence>
<dbReference type="SMART" id="SM00966">
    <property type="entry name" value="SpoVT_AbrB"/>
    <property type="match status" value="1"/>
</dbReference>
<dbReference type="EMBL" id="LQYS01000114">
    <property type="protein sequence ID" value="KYD07679.1"/>
    <property type="molecule type" value="Genomic_DNA"/>
</dbReference>
<dbReference type="Pfam" id="PF04014">
    <property type="entry name" value="MazE_antitoxin"/>
    <property type="match status" value="1"/>
</dbReference>